<dbReference type="AlphaFoldDB" id="A0A090W997"/>
<dbReference type="Proteomes" id="UP000029641">
    <property type="component" value="Unassembled WGS sequence"/>
</dbReference>
<name>A0A090W997_9FLAO</name>
<evidence type="ECO:0000313" key="3">
    <source>
        <dbReference type="EMBL" id="GAL88370.1"/>
    </source>
</evidence>
<keyword evidence="5" id="KW-1185">Reference proteome</keyword>
<evidence type="ECO:0000313" key="5">
    <source>
        <dbReference type="Proteomes" id="UP000030184"/>
    </source>
</evidence>
<dbReference type="EMBL" id="BBNY01000002">
    <property type="protein sequence ID" value="GAL88370.1"/>
    <property type="molecule type" value="Genomic_DNA"/>
</dbReference>
<dbReference type="eggNOG" id="ENOG50331E0">
    <property type="taxonomic scope" value="Bacteria"/>
</dbReference>
<dbReference type="Gene3D" id="3.40.1420.30">
    <property type="match status" value="1"/>
</dbReference>
<gene>
    <name evidence="1" type="ORF">JCM19301_956</name>
    <name evidence="2" type="ORF">JCM19302_379</name>
    <name evidence="3" type="ORF">JCM19538_1696</name>
</gene>
<proteinExistence type="predicted"/>
<evidence type="ECO:0000313" key="2">
    <source>
        <dbReference type="EMBL" id="GAL72034.1"/>
    </source>
</evidence>
<comment type="caution">
    <text evidence="2">The sequence shown here is derived from an EMBL/GenBank/DDBJ whole genome shotgun (WGS) entry which is preliminary data.</text>
</comment>
<organism evidence="2 4">
    <name type="scientific">Jejuia pallidilutea</name>
    <dbReference type="NCBI Taxonomy" id="504487"/>
    <lineage>
        <taxon>Bacteria</taxon>
        <taxon>Pseudomonadati</taxon>
        <taxon>Bacteroidota</taxon>
        <taxon>Flavobacteriia</taxon>
        <taxon>Flavobacteriales</taxon>
        <taxon>Flavobacteriaceae</taxon>
        <taxon>Jejuia</taxon>
    </lineage>
</organism>
<dbReference type="SUPFAM" id="SSF160574">
    <property type="entry name" value="BT0923-like"/>
    <property type="match status" value="1"/>
</dbReference>
<accession>A0A090W997</accession>
<dbReference type="EMBL" id="BBNR01000012">
    <property type="protein sequence ID" value="GAL67669.1"/>
    <property type="molecule type" value="Genomic_DNA"/>
</dbReference>
<dbReference type="EMBL" id="BBNS01000018">
    <property type="protein sequence ID" value="GAL72034.1"/>
    <property type="molecule type" value="Genomic_DNA"/>
</dbReference>
<dbReference type="Proteomes" id="UP000030184">
    <property type="component" value="Unassembled WGS sequence"/>
</dbReference>
<dbReference type="STRING" id="504487.JCM19538_1696"/>
<evidence type="ECO:0000313" key="1">
    <source>
        <dbReference type="EMBL" id="GAL67669.1"/>
    </source>
</evidence>
<evidence type="ECO:0000313" key="4">
    <source>
        <dbReference type="Proteomes" id="UP000029646"/>
    </source>
</evidence>
<reference evidence="5" key="1">
    <citation type="journal article" date="2014" name="Genome Announc.">
        <title>Draft Genome Sequence of Marine Flavobacterium Jejuia pallidilutea Strain 11shimoA1 and Pigmentation Mutants.</title>
        <authorList>
            <person name="Takatani N."/>
            <person name="Nakanishi M."/>
            <person name="Meirelles P."/>
            <person name="Mino S."/>
            <person name="Suda W."/>
            <person name="Oshima K."/>
            <person name="Hattori M."/>
            <person name="Ohkuma M."/>
            <person name="Hosokawa M."/>
            <person name="Miyashita K."/>
            <person name="Thompson F.L."/>
            <person name="Niwa A."/>
            <person name="Sawabe T."/>
            <person name="Sawabe T."/>
        </authorList>
    </citation>
    <scope>NUCLEOTIDE SEQUENCE [LARGE SCALE GENOMIC DNA]</scope>
    <source>
        <strain evidence="5">JCM 19538</strain>
    </source>
</reference>
<protein>
    <submittedName>
        <fullName evidence="2">Uncharacterized protein</fullName>
    </submittedName>
</protein>
<sequence length="182" mass="21954">MCVSFSFSQSKNEKEERIPISQFPEVARNYFNNFSYKVKYLKFYRETDGDKVSFEAKFKIKKLYYSIEFDINGKLEDIEIVIKEKHIPKHTHANINAYFNAHYKKTRFIKIQKQYVNYTNQSDKSFIQHIVEHPNDKHTHFEIIAEIKTDETRELREFTFNKDGKFESFRKVTSSSYDHALY</sequence>
<dbReference type="Proteomes" id="UP000029646">
    <property type="component" value="Unassembled WGS sequence"/>
</dbReference>